<keyword evidence="2" id="KW-0812">Transmembrane</keyword>
<reference evidence="3" key="2">
    <citation type="journal article" date="2022" name="Microbiol. Resour. Announc.">
        <title>Metagenome Sequencing to Explore Phylogenomics of Terrestrial Cyanobacteria.</title>
        <authorList>
            <person name="Ward R.D."/>
            <person name="Stajich J.E."/>
            <person name="Johansen J.R."/>
            <person name="Huntemann M."/>
            <person name="Clum A."/>
            <person name="Foster B."/>
            <person name="Foster B."/>
            <person name="Roux S."/>
            <person name="Palaniappan K."/>
            <person name="Varghese N."/>
            <person name="Mukherjee S."/>
            <person name="Reddy T.B.K."/>
            <person name="Daum C."/>
            <person name="Copeland A."/>
            <person name="Chen I.A."/>
            <person name="Ivanova N.N."/>
            <person name="Kyrpides N.C."/>
            <person name="Shapiro N."/>
            <person name="Eloe-Fadrosh E.A."/>
            <person name="Pietrasiak N."/>
        </authorList>
    </citation>
    <scope>NUCLEOTIDE SEQUENCE</scope>
    <source>
        <strain evidence="3">HA4357-MV3</strain>
    </source>
</reference>
<evidence type="ECO:0000313" key="3">
    <source>
        <dbReference type="EMBL" id="MBW4432893.1"/>
    </source>
</evidence>
<dbReference type="EMBL" id="JAHHHW010000094">
    <property type="protein sequence ID" value="MBW4432893.1"/>
    <property type="molecule type" value="Genomic_DNA"/>
</dbReference>
<feature type="transmembrane region" description="Helical" evidence="2">
    <location>
        <begin position="6"/>
        <end position="29"/>
    </location>
</feature>
<proteinExistence type="predicted"/>
<keyword evidence="2" id="KW-0472">Membrane</keyword>
<organism evidence="3 4">
    <name type="scientific">Pelatocladus maniniholoensis HA4357-MV3</name>
    <dbReference type="NCBI Taxonomy" id="1117104"/>
    <lineage>
        <taxon>Bacteria</taxon>
        <taxon>Bacillati</taxon>
        <taxon>Cyanobacteriota</taxon>
        <taxon>Cyanophyceae</taxon>
        <taxon>Nostocales</taxon>
        <taxon>Nostocaceae</taxon>
        <taxon>Pelatocladus</taxon>
    </lineage>
</organism>
<sequence>MSLIDGLLLTLISTVICIVFPKLLSIILATKTKHTSSTPAQVKMQETETTTEVANLPS</sequence>
<accession>A0A9E3H8V4</accession>
<evidence type="ECO:0000256" key="1">
    <source>
        <dbReference type="SAM" id="MobiDB-lite"/>
    </source>
</evidence>
<reference evidence="3" key="1">
    <citation type="submission" date="2021-05" db="EMBL/GenBank/DDBJ databases">
        <authorList>
            <person name="Pietrasiak N."/>
            <person name="Ward R."/>
            <person name="Stajich J.E."/>
            <person name="Kurbessoian T."/>
        </authorList>
    </citation>
    <scope>NUCLEOTIDE SEQUENCE</scope>
    <source>
        <strain evidence="3">HA4357-MV3</strain>
    </source>
</reference>
<evidence type="ECO:0000313" key="4">
    <source>
        <dbReference type="Proteomes" id="UP000813215"/>
    </source>
</evidence>
<name>A0A9E3H8V4_9NOST</name>
<dbReference type="AlphaFoldDB" id="A0A9E3H8V4"/>
<dbReference type="Proteomes" id="UP000813215">
    <property type="component" value="Unassembled WGS sequence"/>
</dbReference>
<feature type="region of interest" description="Disordered" evidence="1">
    <location>
        <begin position="34"/>
        <end position="58"/>
    </location>
</feature>
<comment type="caution">
    <text evidence="3">The sequence shown here is derived from an EMBL/GenBank/DDBJ whole genome shotgun (WGS) entry which is preliminary data.</text>
</comment>
<evidence type="ECO:0000256" key="2">
    <source>
        <dbReference type="SAM" id="Phobius"/>
    </source>
</evidence>
<keyword evidence="2" id="KW-1133">Transmembrane helix</keyword>
<protein>
    <submittedName>
        <fullName evidence="3">Uncharacterized protein</fullName>
    </submittedName>
</protein>
<feature type="compositionally biased region" description="Polar residues" evidence="1">
    <location>
        <begin position="47"/>
        <end position="58"/>
    </location>
</feature>
<gene>
    <name evidence="3" type="ORF">KME28_14480</name>
</gene>